<dbReference type="Proteomes" id="UP001055712">
    <property type="component" value="Unassembled WGS sequence"/>
</dbReference>
<dbReference type="EMBL" id="SIDB01000012">
    <property type="protein sequence ID" value="KAI3425306.1"/>
    <property type="molecule type" value="Genomic_DNA"/>
</dbReference>
<dbReference type="GO" id="GO:0033743">
    <property type="term" value="F:peptide-methionine (R)-S-oxide reductase activity"/>
    <property type="evidence" value="ECO:0007669"/>
    <property type="project" value="UniProtKB-EC"/>
</dbReference>
<dbReference type="EC" id="1.8.4.12" evidence="3"/>
<protein>
    <recommendedName>
        <fullName evidence="3">Peptide-methionine (R)-S-oxide reductase</fullName>
        <ecNumber evidence="3">1.8.4.12</ecNumber>
    </recommendedName>
</protein>
<reference evidence="6" key="2">
    <citation type="submission" date="2020-11" db="EMBL/GenBank/DDBJ databases">
        <authorList>
            <person name="Cecchin M."/>
            <person name="Marcolungo L."/>
            <person name="Rossato M."/>
            <person name="Girolomoni L."/>
            <person name="Cosentino E."/>
            <person name="Cuine S."/>
            <person name="Li-Beisson Y."/>
            <person name="Delledonne M."/>
            <person name="Ballottari M."/>
        </authorList>
    </citation>
    <scope>NUCLEOTIDE SEQUENCE</scope>
    <source>
        <strain evidence="6">211/11P</strain>
        <tissue evidence="6">Whole cell</tissue>
    </source>
</reference>
<dbReference type="GO" id="GO:0046872">
    <property type="term" value="F:metal ion binding"/>
    <property type="evidence" value="ECO:0007669"/>
    <property type="project" value="UniProtKB-KW"/>
</dbReference>
<dbReference type="GO" id="GO:0006979">
    <property type="term" value="P:response to oxidative stress"/>
    <property type="evidence" value="ECO:0007669"/>
    <property type="project" value="InterPro"/>
</dbReference>
<dbReference type="PANTHER" id="PTHR10173">
    <property type="entry name" value="METHIONINE SULFOXIDE REDUCTASE"/>
    <property type="match status" value="1"/>
</dbReference>
<organism evidence="6 7">
    <name type="scientific">Chlorella vulgaris</name>
    <name type="common">Green alga</name>
    <dbReference type="NCBI Taxonomy" id="3077"/>
    <lineage>
        <taxon>Eukaryota</taxon>
        <taxon>Viridiplantae</taxon>
        <taxon>Chlorophyta</taxon>
        <taxon>core chlorophytes</taxon>
        <taxon>Trebouxiophyceae</taxon>
        <taxon>Chlorellales</taxon>
        <taxon>Chlorellaceae</taxon>
        <taxon>Chlorella clade</taxon>
        <taxon>Chlorella</taxon>
    </lineage>
</organism>
<dbReference type="InterPro" id="IPR002579">
    <property type="entry name" value="Met_Sox_Rdtase_MsrB_dom"/>
</dbReference>
<keyword evidence="3" id="KW-0862">Zinc</keyword>
<feature type="compositionally biased region" description="Low complexity" evidence="4">
    <location>
        <begin position="34"/>
        <end position="53"/>
    </location>
</feature>
<dbReference type="Pfam" id="PF01641">
    <property type="entry name" value="SelR"/>
    <property type="match status" value="1"/>
</dbReference>
<evidence type="ECO:0000313" key="7">
    <source>
        <dbReference type="Proteomes" id="UP001055712"/>
    </source>
</evidence>
<dbReference type="OrthoDB" id="44061at2759"/>
<feature type="region of interest" description="Disordered" evidence="4">
    <location>
        <begin position="16"/>
        <end position="53"/>
    </location>
</feature>
<keyword evidence="2 3" id="KW-0560">Oxidoreductase</keyword>
<dbReference type="Gene3D" id="2.170.150.20">
    <property type="entry name" value="Peptide methionine sulfoxide reductase"/>
    <property type="match status" value="1"/>
</dbReference>
<dbReference type="GO" id="GO:0030091">
    <property type="term" value="P:protein repair"/>
    <property type="evidence" value="ECO:0007669"/>
    <property type="project" value="InterPro"/>
</dbReference>
<dbReference type="PANTHER" id="PTHR10173:SF57">
    <property type="entry name" value="PEPTIDE-METHIONINE (R)-S-OXIDE REDUCTASE"/>
    <property type="match status" value="1"/>
</dbReference>
<evidence type="ECO:0000256" key="4">
    <source>
        <dbReference type="SAM" id="MobiDB-lite"/>
    </source>
</evidence>
<dbReference type="PROSITE" id="PS51790">
    <property type="entry name" value="MSRB"/>
    <property type="match status" value="1"/>
</dbReference>
<dbReference type="AlphaFoldDB" id="A0A9D4TH28"/>
<comment type="caution">
    <text evidence="6">The sequence shown here is derived from an EMBL/GenBank/DDBJ whole genome shotgun (WGS) entry which is preliminary data.</text>
</comment>
<comment type="similarity">
    <text evidence="1 3">Belongs to the MsrB Met sulfoxide reductase family.</text>
</comment>
<dbReference type="InterPro" id="IPR011057">
    <property type="entry name" value="Mss4-like_sf"/>
</dbReference>
<keyword evidence="3" id="KW-0479">Metal-binding</keyword>
<dbReference type="NCBIfam" id="TIGR00357">
    <property type="entry name" value="peptide-methionine (R)-S-oxide reductase MsrB"/>
    <property type="match status" value="1"/>
</dbReference>
<feature type="compositionally biased region" description="Basic residues" evidence="4">
    <location>
        <begin position="21"/>
        <end position="33"/>
    </location>
</feature>
<dbReference type="GO" id="GO:0005737">
    <property type="term" value="C:cytoplasm"/>
    <property type="evidence" value="ECO:0007669"/>
    <property type="project" value="TreeGrafter"/>
</dbReference>
<keyword evidence="7" id="KW-1185">Reference proteome</keyword>
<comment type="catalytic activity">
    <reaction evidence="3">
        <text>L-methionyl-[protein] + [thioredoxin]-disulfide + H2O = L-methionyl-(R)-S-oxide-[protein] + [thioredoxin]-dithiol</text>
        <dbReference type="Rhea" id="RHEA:24164"/>
        <dbReference type="Rhea" id="RHEA-COMP:10698"/>
        <dbReference type="Rhea" id="RHEA-COMP:10700"/>
        <dbReference type="Rhea" id="RHEA-COMP:12313"/>
        <dbReference type="Rhea" id="RHEA-COMP:12314"/>
        <dbReference type="ChEBI" id="CHEBI:15377"/>
        <dbReference type="ChEBI" id="CHEBI:16044"/>
        <dbReference type="ChEBI" id="CHEBI:29950"/>
        <dbReference type="ChEBI" id="CHEBI:45764"/>
        <dbReference type="ChEBI" id="CHEBI:50058"/>
        <dbReference type="EC" id="1.8.4.12"/>
    </reaction>
</comment>
<dbReference type="InterPro" id="IPR028427">
    <property type="entry name" value="Met_Sox_Rdtase_MsrB"/>
</dbReference>
<proteinExistence type="inferred from homology"/>
<evidence type="ECO:0000256" key="2">
    <source>
        <dbReference type="ARBA" id="ARBA00023002"/>
    </source>
</evidence>
<evidence type="ECO:0000313" key="6">
    <source>
        <dbReference type="EMBL" id="KAI3425306.1"/>
    </source>
</evidence>
<comment type="function">
    <text evidence="3">Catalyzes the reduction of methionine sulfoxide (MetSO) to methionine in proteins. Plays a protective role against oxidative stress by restoring activity to proteins that have been inactivated by methionine oxidation. MSRB family specifically reduces the MetSO R-enantiomer.</text>
</comment>
<accession>A0A9D4TH28</accession>
<comment type="cofactor">
    <cofactor evidence="3">
        <name>Zn(2+)</name>
        <dbReference type="ChEBI" id="CHEBI:29105"/>
    </cofactor>
    <text evidence="3">Binds 1 zinc ion per subunit.</text>
</comment>
<sequence>MAVLCTASAVQKSGSVTRAHASTRKATAVHRRGATASASANRSPAAAPGDGAASVPSRRAALAALVASVASVGAAVNASPAAASVDSLQAGTVRHTDAEWRELLSPEAYSVLRQSGTEARNASPLVKEKRVGTYLCGGCDLPLFPSAAKYESGTGWPSFFDVLPDSVKTEPDNSIAFMPRVAVVCRRCEGHLGHVFKDGPPPTGLRYCMNGVALKFEPQQA</sequence>
<name>A0A9D4TH28_CHLVU</name>
<gene>
    <name evidence="6" type="ORF">D9Q98_009071</name>
</gene>
<dbReference type="SUPFAM" id="SSF51316">
    <property type="entry name" value="Mss4-like"/>
    <property type="match status" value="1"/>
</dbReference>
<evidence type="ECO:0000256" key="1">
    <source>
        <dbReference type="ARBA" id="ARBA00007174"/>
    </source>
</evidence>
<evidence type="ECO:0000256" key="3">
    <source>
        <dbReference type="RuleBase" id="RU365044"/>
    </source>
</evidence>
<reference evidence="6" key="1">
    <citation type="journal article" date="2019" name="Plant J.">
        <title>Chlorella vulgaris genome assembly and annotation reveals the molecular basis for metabolic acclimation to high light conditions.</title>
        <authorList>
            <person name="Cecchin M."/>
            <person name="Marcolungo L."/>
            <person name="Rossato M."/>
            <person name="Girolomoni L."/>
            <person name="Cosentino E."/>
            <person name="Cuine S."/>
            <person name="Li-Beisson Y."/>
            <person name="Delledonne M."/>
            <person name="Ballottari M."/>
        </authorList>
    </citation>
    <scope>NUCLEOTIDE SEQUENCE</scope>
    <source>
        <strain evidence="6">211/11P</strain>
    </source>
</reference>
<feature type="domain" description="MsrB" evidence="5">
    <location>
        <begin position="97"/>
        <end position="219"/>
    </location>
</feature>
<evidence type="ECO:0000259" key="5">
    <source>
        <dbReference type="PROSITE" id="PS51790"/>
    </source>
</evidence>